<protein>
    <recommendedName>
        <fullName evidence="4">G protein-coupled receptor</fullName>
    </recommendedName>
</protein>
<dbReference type="AlphaFoldDB" id="A0AAN5C7Y6"/>
<keyword evidence="1" id="KW-0472">Membrane</keyword>
<feature type="transmembrane region" description="Helical" evidence="1">
    <location>
        <begin position="69"/>
        <end position="89"/>
    </location>
</feature>
<evidence type="ECO:0000313" key="2">
    <source>
        <dbReference type="EMBL" id="GMR32254.1"/>
    </source>
</evidence>
<reference evidence="3" key="1">
    <citation type="submission" date="2022-10" db="EMBL/GenBank/DDBJ databases">
        <title>Genome assembly of Pristionchus species.</title>
        <authorList>
            <person name="Yoshida K."/>
            <person name="Sommer R.J."/>
        </authorList>
    </citation>
    <scope>NUCLEOTIDE SEQUENCE [LARGE SCALE GENOMIC DNA]</scope>
    <source>
        <strain evidence="3">RS5460</strain>
    </source>
</reference>
<evidence type="ECO:0000256" key="1">
    <source>
        <dbReference type="SAM" id="Phobius"/>
    </source>
</evidence>
<sequence>MEIYRFIVISGQKLDENTWSFTKTTVILIGQSAFTYLSTIQVIGSRPLHDENGCIYALNMASLELSNSVTVSVYSTYIILSSIVALLIFRKFRSLNRDKVLRSGQMEVQRILIKYSLICS</sequence>
<evidence type="ECO:0008006" key="4">
    <source>
        <dbReference type="Google" id="ProtNLM"/>
    </source>
</evidence>
<keyword evidence="3" id="KW-1185">Reference proteome</keyword>
<evidence type="ECO:0000313" key="3">
    <source>
        <dbReference type="Proteomes" id="UP001328107"/>
    </source>
</evidence>
<comment type="caution">
    <text evidence="2">The sequence shown here is derived from an EMBL/GenBank/DDBJ whole genome shotgun (WGS) entry which is preliminary data.</text>
</comment>
<keyword evidence="1" id="KW-0812">Transmembrane</keyword>
<organism evidence="2 3">
    <name type="scientific">Pristionchus mayeri</name>
    <dbReference type="NCBI Taxonomy" id="1317129"/>
    <lineage>
        <taxon>Eukaryota</taxon>
        <taxon>Metazoa</taxon>
        <taxon>Ecdysozoa</taxon>
        <taxon>Nematoda</taxon>
        <taxon>Chromadorea</taxon>
        <taxon>Rhabditida</taxon>
        <taxon>Rhabditina</taxon>
        <taxon>Diplogasteromorpha</taxon>
        <taxon>Diplogasteroidea</taxon>
        <taxon>Neodiplogasteridae</taxon>
        <taxon>Pristionchus</taxon>
    </lineage>
</organism>
<dbReference type="Proteomes" id="UP001328107">
    <property type="component" value="Unassembled WGS sequence"/>
</dbReference>
<keyword evidence="1" id="KW-1133">Transmembrane helix</keyword>
<name>A0AAN5C7Y6_9BILA</name>
<dbReference type="EMBL" id="BTRK01000001">
    <property type="protein sequence ID" value="GMR32254.1"/>
    <property type="molecule type" value="Genomic_DNA"/>
</dbReference>
<accession>A0AAN5C7Y6</accession>
<proteinExistence type="predicted"/>
<gene>
    <name evidence="2" type="ORF">PMAYCL1PPCAC_02449</name>
</gene>